<dbReference type="SUPFAM" id="SSF52058">
    <property type="entry name" value="L domain-like"/>
    <property type="match status" value="1"/>
</dbReference>
<organism evidence="3 4">
    <name type="scientific">Carnobacterium maltaromaticum</name>
    <name type="common">Carnobacterium piscicola</name>
    <dbReference type="NCBI Taxonomy" id="2751"/>
    <lineage>
        <taxon>Bacteria</taxon>
        <taxon>Bacillati</taxon>
        <taxon>Bacillota</taxon>
        <taxon>Bacilli</taxon>
        <taxon>Lactobacillales</taxon>
        <taxon>Carnobacteriaceae</taxon>
        <taxon>Carnobacterium</taxon>
    </lineage>
</organism>
<dbReference type="InterPro" id="IPR050328">
    <property type="entry name" value="Dev_Immune_Receptor"/>
</dbReference>
<name>A0AAW9K576_CARML</name>
<dbReference type="InterPro" id="IPR032675">
    <property type="entry name" value="LRR_dom_sf"/>
</dbReference>
<dbReference type="RefSeq" id="WP_322809394.1">
    <property type="nucleotide sequence ID" value="NZ_JAVBVO010000004.1"/>
</dbReference>
<sequence>SSEDETSTEYNEISEMNESELEAEQEKQQVSETGTSNKEIRNEDSSSENTEDETGSPIMVENVLASGTNGTSNWQVFEDGLLLIGAGTLASTTASISPWLSQNTNIRRIEFEPGVRANTNVGGLFRNLTNVTEIDLTNFDTSDTTNMSNMFSDMRSLTELDLSNFNTSKVMNMQAMFSSMSSLTELDLTSFNTSNVLNMSAMFSNMSSLTELDVKSFDTSKVTDMNNMFMSMRSLTALDLRGFDTSNVLSMNNMFNGMRSLIELDLTSFNTSKVTSMGTMFASMNVLSKFTLGNEFRFVGTTTARLPEITQSGYTGRWVGLNTGTAFGSSSLLMTDFAGEADTYVWEESRILEVKVPVKTLFSSNQEDPTQIESSTYTLTNQSTHPVHVTVASVKDERNIEDIELLQMNGISLIENGETTLVEEHLLGTLPLGGQQPFSYTGQARQVTNEVNPSFNLVLKFSFLMRGEEETKFTH</sequence>
<dbReference type="Proteomes" id="UP001290462">
    <property type="component" value="Unassembled WGS sequence"/>
</dbReference>
<proteinExistence type="predicted"/>
<comment type="caution">
    <text evidence="3">The sequence shown here is derived from an EMBL/GenBank/DDBJ whole genome shotgun (WGS) entry which is preliminary data.</text>
</comment>
<dbReference type="NCBIfam" id="TIGR02167">
    <property type="entry name" value="Liste_lipo_26"/>
    <property type="match status" value="6"/>
</dbReference>
<dbReference type="PANTHER" id="PTHR24373:SF275">
    <property type="entry name" value="TIR DOMAIN-CONTAINING PROTEIN"/>
    <property type="match status" value="1"/>
</dbReference>
<accession>A0AAW9K576</accession>
<dbReference type="PANTHER" id="PTHR24373">
    <property type="entry name" value="SLIT RELATED LEUCINE-RICH REPEAT NEURONAL PROTEIN"/>
    <property type="match status" value="1"/>
</dbReference>
<evidence type="ECO:0000256" key="1">
    <source>
        <dbReference type="ARBA" id="ARBA00022729"/>
    </source>
</evidence>
<feature type="region of interest" description="Disordered" evidence="2">
    <location>
        <begin position="1"/>
        <end position="57"/>
    </location>
</feature>
<dbReference type="InterPro" id="IPR011889">
    <property type="entry name" value="Liste_lipo_26"/>
</dbReference>
<dbReference type="InterPro" id="IPR005046">
    <property type="entry name" value="DUF285"/>
</dbReference>
<dbReference type="AlphaFoldDB" id="A0AAW9K576"/>
<dbReference type="Pfam" id="PF03382">
    <property type="entry name" value="DUF285"/>
    <property type="match status" value="2"/>
</dbReference>
<evidence type="ECO:0000313" key="4">
    <source>
        <dbReference type="Proteomes" id="UP001290462"/>
    </source>
</evidence>
<reference evidence="3" key="1">
    <citation type="submission" date="2023-08" db="EMBL/GenBank/DDBJ databases">
        <title>Genomic characterization of piscicolin 126 produced by Carnobacterium maltaromaticum CM22 strain isolated from salmon (Salmo salar).</title>
        <authorList>
            <person name="Gonzalez-Gragera E."/>
            <person name="Garcia-Lopez J.D."/>
            <person name="Teso-Perez C."/>
            <person name="Gimenez-Hernandez I."/>
            <person name="Peralta-Sanchez J.M."/>
            <person name="Valdivia E."/>
            <person name="Montalban-Lopez M."/>
            <person name="Martin-Platero A.M."/>
            <person name="Banos A."/>
            <person name="Martinez-Bueno M."/>
        </authorList>
    </citation>
    <scope>NUCLEOTIDE SEQUENCE</scope>
    <source>
        <strain evidence="3">CM22</strain>
    </source>
</reference>
<keyword evidence="1" id="KW-0732">Signal</keyword>
<feature type="non-terminal residue" evidence="3">
    <location>
        <position position="1"/>
    </location>
</feature>
<feature type="compositionally biased region" description="Acidic residues" evidence="2">
    <location>
        <begin position="45"/>
        <end position="54"/>
    </location>
</feature>
<dbReference type="Gene3D" id="3.80.10.10">
    <property type="entry name" value="Ribonuclease Inhibitor"/>
    <property type="match status" value="1"/>
</dbReference>
<protein>
    <submittedName>
        <fullName evidence="3">BspA family leucine-rich repeat surface protein</fullName>
    </submittedName>
</protein>
<evidence type="ECO:0000313" key="3">
    <source>
        <dbReference type="EMBL" id="MDZ5759730.1"/>
    </source>
</evidence>
<evidence type="ECO:0000256" key="2">
    <source>
        <dbReference type="SAM" id="MobiDB-lite"/>
    </source>
</evidence>
<gene>
    <name evidence="3" type="ORF">RAK27_13795</name>
</gene>
<dbReference type="EMBL" id="JAVBVO010000004">
    <property type="protein sequence ID" value="MDZ5759730.1"/>
    <property type="molecule type" value="Genomic_DNA"/>
</dbReference>